<reference evidence="1" key="1">
    <citation type="submission" date="2022-03" db="EMBL/GenBank/DDBJ databases">
        <title>De novo assembled genomes of Belliella spp. (Cyclobacteriaceae) strains.</title>
        <authorList>
            <person name="Szabo A."/>
            <person name="Korponai K."/>
            <person name="Felfoldi T."/>
        </authorList>
    </citation>
    <scope>NUCLEOTIDE SEQUENCE</scope>
    <source>
        <strain evidence="1">DSM 107340</strain>
    </source>
</reference>
<dbReference type="Pfam" id="PF13970">
    <property type="entry name" value="DUF4221"/>
    <property type="match status" value="1"/>
</dbReference>
<proteinExistence type="predicted"/>
<sequence>MNHIQHYDFNGENLLTFLNEYNNSIYIYDAKTYSFIESIAFDVNGPKGVGKIQGYSFLNRYTICLIDTYRYKALFYDVSDKEHPKKLRDISFTTGLINPSNGMSTETNASIPWMKTYSPSLFLKNSNLYISGLPESSSKPTSEFSINLFYINSQDSLSKFSVYPKKMNDGFWEDGDIPRMAPNLDSTGIIITYQYSNSIGKTQNMVQNPSFVNPTGIFKETNQVFLSEPTREQIFNRFLNSYTVYNILADPYRNVYYRIIEEPNFSELENNGERKDSKKPIVQIFDKDINLIGEVSLPNYEYLYNMCYVSKEGLMISQPKVNYTKMAMDENTLRFISFKLEKLQK</sequence>
<keyword evidence="2" id="KW-1185">Reference proteome</keyword>
<dbReference type="EMBL" id="JAKZGS010000004">
    <property type="protein sequence ID" value="MCH7397978.1"/>
    <property type="molecule type" value="Genomic_DNA"/>
</dbReference>
<evidence type="ECO:0000313" key="2">
    <source>
        <dbReference type="Proteomes" id="UP001165488"/>
    </source>
</evidence>
<name>A0ABS9UN73_9BACT</name>
<dbReference type="InterPro" id="IPR025316">
    <property type="entry name" value="DUF4221"/>
</dbReference>
<organism evidence="1 2">
    <name type="scientific">Belliella calami</name>
    <dbReference type="NCBI Taxonomy" id="2923436"/>
    <lineage>
        <taxon>Bacteria</taxon>
        <taxon>Pseudomonadati</taxon>
        <taxon>Bacteroidota</taxon>
        <taxon>Cytophagia</taxon>
        <taxon>Cytophagales</taxon>
        <taxon>Cyclobacteriaceae</taxon>
        <taxon>Belliella</taxon>
    </lineage>
</organism>
<comment type="caution">
    <text evidence="1">The sequence shown here is derived from an EMBL/GenBank/DDBJ whole genome shotgun (WGS) entry which is preliminary data.</text>
</comment>
<dbReference type="Proteomes" id="UP001165488">
    <property type="component" value="Unassembled WGS sequence"/>
</dbReference>
<accession>A0ABS9UN73</accession>
<gene>
    <name evidence="1" type="ORF">MM236_08255</name>
</gene>
<evidence type="ECO:0000313" key="1">
    <source>
        <dbReference type="EMBL" id="MCH7397978.1"/>
    </source>
</evidence>
<protein>
    <submittedName>
        <fullName evidence="1">DUF4221 domain-containing protein</fullName>
    </submittedName>
</protein>